<evidence type="ECO:0000313" key="3">
    <source>
        <dbReference type="Proteomes" id="UP001341840"/>
    </source>
</evidence>
<comment type="caution">
    <text evidence="2">The sequence shown here is derived from an EMBL/GenBank/DDBJ whole genome shotgun (WGS) entry which is preliminary data.</text>
</comment>
<sequence length="244" mass="28367">MVKDCPIEIDEQKRTFKRAFPLFIQKSFLLPTSSTYISPVHLPVIREIDNTQDRNWVHHINSFLINGIKEFHDQGSQAVKGCHFVLMIIYFREMYNGKSLNDPNFPAPWIERWTRELMKEKIKAEDEDITGLIQRAKMRAQKQKTDKKGTEGEDENPEEDADGTKSDTEEEEYHSADNSETEFESEEVQRERKSKRRQEESVIAAKPAHDATMAETGPEPEPEAAILNYYLLNYFRILLVLDSA</sequence>
<feature type="compositionally biased region" description="Acidic residues" evidence="1">
    <location>
        <begin position="152"/>
        <end position="161"/>
    </location>
</feature>
<dbReference type="EMBL" id="JASCZI010272473">
    <property type="protein sequence ID" value="MED6222383.1"/>
    <property type="molecule type" value="Genomic_DNA"/>
</dbReference>
<organism evidence="2 3">
    <name type="scientific">Stylosanthes scabra</name>
    <dbReference type="NCBI Taxonomy" id="79078"/>
    <lineage>
        <taxon>Eukaryota</taxon>
        <taxon>Viridiplantae</taxon>
        <taxon>Streptophyta</taxon>
        <taxon>Embryophyta</taxon>
        <taxon>Tracheophyta</taxon>
        <taxon>Spermatophyta</taxon>
        <taxon>Magnoliopsida</taxon>
        <taxon>eudicotyledons</taxon>
        <taxon>Gunneridae</taxon>
        <taxon>Pentapetalae</taxon>
        <taxon>rosids</taxon>
        <taxon>fabids</taxon>
        <taxon>Fabales</taxon>
        <taxon>Fabaceae</taxon>
        <taxon>Papilionoideae</taxon>
        <taxon>50 kb inversion clade</taxon>
        <taxon>dalbergioids sensu lato</taxon>
        <taxon>Dalbergieae</taxon>
        <taxon>Pterocarpus clade</taxon>
        <taxon>Stylosanthes</taxon>
    </lineage>
</organism>
<feature type="region of interest" description="Disordered" evidence="1">
    <location>
        <begin position="135"/>
        <end position="219"/>
    </location>
</feature>
<keyword evidence="3" id="KW-1185">Reference proteome</keyword>
<accession>A0ABU6ZK82</accession>
<feature type="compositionally biased region" description="Basic and acidic residues" evidence="1">
    <location>
        <begin position="162"/>
        <end position="177"/>
    </location>
</feature>
<name>A0ABU6ZK82_9FABA</name>
<reference evidence="2 3" key="1">
    <citation type="journal article" date="2023" name="Plants (Basel)">
        <title>Bridging the Gap: Combining Genomics and Transcriptomics Approaches to Understand Stylosanthes scabra, an Orphan Legume from the Brazilian Caatinga.</title>
        <authorList>
            <person name="Ferreira-Neto J.R.C."/>
            <person name="da Silva M.D."/>
            <person name="Binneck E."/>
            <person name="de Melo N.F."/>
            <person name="da Silva R.H."/>
            <person name="de Melo A.L.T.M."/>
            <person name="Pandolfi V."/>
            <person name="Bustamante F.O."/>
            <person name="Brasileiro-Vidal A.C."/>
            <person name="Benko-Iseppon A.M."/>
        </authorList>
    </citation>
    <scope>NUCLEOTIDE SEQUENCE [LARGE SCALE GENOMIC DNA]</scope>
    <source>
        <tissue evidence="2">Leaves</tissue>
    </source>
</reference>
<gene>
    <name evidence="2" type="ORF">PIB30_063815</name>
</gene>
<evidence type="ECO:0000313" key="2">
    <source>
        <dbReference type="EMBL" id="MED6222383.1"/>
    </source>
</evidence>
<dbReference type="PANTHER" id="PTHR34835">
    <property type="entry name" value="OS07G0283600 PROTEIN-RELATED"/>
    <property type="match status" value="1"/>
</dbReference>
<protein>
    <submittedName>
        <fullName evidence="2">Uncharacterized protein</fullName>
    </submittedName>
</protein>
<dbReference type="Proteomes" id="UP001341840">
    <property type="component" value="Unassembled WGS sequence"/>
</dbReference>
<proteinExistence type="predicted"/>
<evidence type="ECO:0000256" key="1">
    <source>
        <dbReference type="SAM" id="MobiDB-lite"/>
    </source>
</evidence>